<sequence length="290" mass="32766">MKAGFVNIFGKPNAGKSTLLNALLGEKLAIVSSKVQTTRHRIKGFLNKAGEYQIIFSDTPGIIEPKYKLHEKMMQSVKSALEDADVALLLVDIKDNLEECDTLFTSLKLKVPAIVVINKTDAVRPAQAEAAKAFFAQQPYCKKVVAIAALQQSNLQELLDAILDLLPDGDAFYNEEDLTDLPTKFFAGEMVREKIYELFGDEIPYHTTVLVNEFKEKETLIKIQADIIVQRETQKVILIGEGGKMIKKIGSLARADIESFLQRKVFLELFVKVRPRWRDNELFLKEYGYH</sequence>
<evidence type="ECO:0000256" key="1">
    <source>
        <dbReference type="ARBA" id="ARBA00007921"/>
    </source>
</evidence>
<evidence type="ECO:0000313" key="10">
    <source>
        <dbReference type="Proteomes" id="UP000305848"/>
    </source>
</evidence>
<dbReference type="GO" id="GO:0005886">
    <property type="term" value="C:plasma membrane"/>
    <property type="evidence" value="ECO:0007669"/>
    <property type="project" value="UniProtKB-SubCell"/>
</dbReference>
<comment type="subunit">
    <text evidence="6">Monomer.</text>
</comment>
<feature type="region of interest" description="G3" evidence="7">
    <location>
        <begin position="58"/>
        <end position="61"/>
    </location>
</feature>
<dbReference type="PANTHER" id="PTHR42698:SF1">
    <property type="entry name" value="GTPASE ERA, MITOCHONDRIAL"/>
    <property type="match status" value="1"/>
</dbReference>
<dbReference type="InterPro" id="IPR009019">
    <property type="entry name" value="KH_sf_prok-type"/>
</dbReference>
<dbReference type="Pfam" id="PF07650">
    <property type="entry name" value="KH_2"/>
    <property type="match status" value="1"/>
</dbReference>
<keyword evidence="6" id="KW-1003">Cell membrane</keyword>
<dbReference type="SUPFAM" id="SSF54814">
    <property type="entry name" value="Prokaryotic type KH domain (KH-domain type II)"/>
    <property type="match status" value="1"/>
</dbReference>
<accession>A0A4U3KY70</accession>
<dbReference type="InterPro" id="IPR027417">
    <property type="entry name" value="P-loop_NTPase"/>
</dbReference>
<dbReference type="HAMAP" id="MF_00367">
    <property type="entry name" value="GTPase_Era"/>
    <property type="match status" value="1"/>
</dbReference>
<dbReference type="EMBL" id="SZQL01000014">
    <property type="protein sequence ID" value="TKK66694.1"/>
    <property type="molecule type" value="Genomic_DNA"/>
</dbReference>
<keyword evidence="6" id="KW-0963">Cytoplasm</keyword>
<keyword evidence="5 6" id="KW-0342">GTP-binding</keyword>
<evidence type="ECO:0000313" key="9">
    <source>
        <dbReference type="EMBL" id="TKK66694.1"/>
    </source>
</evidence>
<dbReference type="GO" id="GO:0043024">
    <property type="term" value="F:ribosomal small subunit binding"/>
    <property type="evidence" value="ECO:0007669"/>
    <property type="project" value="TreeGrafter"/>
</dbReference>
<dbReference type="AlphaFoldDB" id="A0A4U3KY70"/>
<comment type="subcellular location">
    <subcellularLocation>
        <location evidence="6">Cytoplasm</location>
    </subcellularLocation>
    <subcellularLocation>
        <location evidence="6">Cell membrane</location>
        <topology evidence="6">Peripheral membrane protein</topology>
    </subcellularLocation>
</comment>
<keyword evidence="4 6" id="KW-0694">RNA-binding</keyword>
<dbReference type="GO" id="GO:0070181">
    <property type="term" value="F:small ribosomal subunit rRNA binding"/>
    <property type="evidence" value="ECO:0007669"/>
    <property type="project" value="UniProtKB-UniRule"/>
</dbReference>
<evidence type="ECO:0000256" key="5">
    <source>
        <dbReference type="ARBA" id="ARBA00023134"/>
    </source>
</evidence>
<keyword evidence="6" id="KW-0472">Membrane</keyword>
<dbReference type="InterPro" id="IPR005662">
    <property type="entry name" value="GTPase_Era-like"/>
</dbReference>
<dbReference type="SUPFAM" id="SSF52540">
    <property type="entry name" value="P-loop containing nucleoside triphosphate hydrolases"/>
    <property type="match status" value="1"/>
</dbReference>
<dbReference type="OrthoDB" id="9805918at2"/>
<dbReference type="Gene3D" id="3.40.50.300">
    <property type="entry name" value="P-loop containing nucleotide triphosphate hydrolases"/>
    <property type="match status" value="1"/>
</dbReference>
<dbReference type="CDD" id="cd22534">
    <property type="entry name" value="KH-II_Era"/>
    <property type="match status" value="1"/>
</dbReference>
<dbReference type="GO" id="GO:0005525">
    <property type="term" value="F:GTP binding"/>
    <property type="evidence" value="ECO:0007669"/>
    <property type="project" value="UniProtKB-UniRule"/>
</dbReference>
<feature type="region of interest" description="G2" evidence="7">
    <location>
        <begin position="36"/>
        <end position="40"/>
    </location>
</feature>
<feature type="region of interest" description="G4" evidence="7">
    <location>
        <begin position="118"/>
        <end position="121"/>
    </location>
</feature>
<name>A0A4U3KY70_9BACT</name>
<dbReference type="PRINTS" id="PR00326">
    <property type="entry name" value="GTP1OBG"/>
</dbReference>
<evidence type="ECO:0000256" key="6">
    <source>
        <dbReference type="HAMAP-Rule" id="MF_00367"/>
    </source>
</evidence>
<dbReference type="Pfam" id="PF01926">
    <property type="entry name" value="MMR_HSR1"/>
    <property type="match status" value="1"/>
</dbReference>
<dbReference type="CDD" id="cd04163">
    <property type="entry name" value="Era"/>
    <property type="match status" value="1"/>
</dbReference>
<protein>
    <recommendedName>
        <fullName evidence="2 6">GTPase Era</fullName>
    </recommendedName>
</protein>
<dbReference type="Gene3D" id="3.30.300.20">
    <property type="match status" value="1"/>
</dbReference>
<feature type="domain" description="Era-type G" evidence="8">
    <location>
        <begin position="2"/>
        <end position="168"/>
    </location>
</feature>
<evidence type="ECO:0000259" key="8">
    <source>
        <dbReference type="PROSITE" id="PS51713"/>
    </source>
</evidence>
<comment type="caution">
    <text evidence="9">The sequence shown here is derived from an EMBL/GenBank/DDBJ whole genome shotgun (WGS) entry which is preliminary data.</text>
</comment>
<feature type="binding site" evidence="6">
    <location>
        <begin position="10"/>
        <end position="17"/>
    </location>
    <ligand>
        <name>GTP</name>
        <dbReference type="ChEBI" id="CHEBI:37565"/>
    </ligand>
</feature>
<keyword evidence="3 6" id="KW-0547">Nucleotide-binding</keyword>
<dbReference type="GO" id="GO:0003924">
    <property type="term" value="F:GTPase activity"/>
    <property type="evidence" value="ECO:0007669"/>
    <property type="project" value="UniProtKB-UniRule"/>
</dbReference>
<proteinExistence type="inferred from homology"/>
<comment type="similarity">
    <text evidence="1 6 7">Belongs to the TRAFAC class TrmE-Era-EngA-EngB-Septin-like GTPase superfamily. Era GTPase family.</text>
</comment>
<evidence type="ECO:0000256" key="2">
    <source>
        <dbReference type="ARBA" id="ARBA00020484"/>
    </source>
</evidence>
<gene>
    <name evidence="6" type="primary">era</name>
    <name evidence="9" type="ORF">FC093_16805</name>
</gene>
<dbReference type="InterPro" id="IPR015946">
    <property type="entry name" value="KH_dom-like_a/b"/>
</dbReference>
<dbReference type="InterPro" id="IPR005225">
    <property type="entry name" value="Small_GTP-bd"/>
</dbReference>
<dbReference type="GO" id="GO:0005829">
    <property type="term" value="C:cytosol"/>
    <property type="evidence" value="ECO:0007669"/>
    <property type="project" value="TreeGrafter"/>
</dbReference>
<keyword evidence="10" id="KW-1185">Reference proteome</keyword>
<dbReference type="InterPro" id="IPR004044">
    <property type="entry name" value="KH_dom_type_2"/>
</dbReference>
<organism evidence="9 10">
    <name type="scientific">Ilyomonas limi</name>
    <dbReference type="NCBI Taxonomy" id="2575867"/>
    <lineage>
        <taxon>Bacteria</taxon>
        <taxon>Pseudomonadati</taxon>
        <taxon>Bacteroidota</taxon>
        <taxon>Chitinophagia</taxon>
        <taxon>Chitinophagales</taxon>
        <taxon>Chitinophagaceae</taxon>
        <taxon>Ilyomonas</taxon>
    </lineage>
</organism>
<dbReference type="NCBIfam" id="NF000908">
    <property type="entry name" value="PRK00089.1"/>
    <property type="match status" value="1"/>
</dbReference>
<comment type="function">
    <text evidence="6">An essential GTPase that binds both GDP and GTP, with rapid nucleotide exchange. Plays a role in 16S rRNA processing and 30S ribosomal subunit biogenesis and possibly also in cell cycle regulation and energy metabolism.</text>
</comment>
<keyword evidence="6" id="KW-0699">rRNA-binding</keyword>
<evidence type="ECO:0000256" key="4">
    <source>
        <dbReference type="ARBA" id="ARBA00022884"/>
    </source>
</evidence>
<reference evidence="9 10" key="1">
    <citation type="submission" date="2019-05" db="EMBL/GenBank/DDBJ databases">
        <title>Panacibacter sp. strain 17mud1-8 Genome sequencing and assembly.</title>
        <authorList>
            <person name="Chhetri G."/>
        </authorList>
    </citation>
    <scope>NUCLEOTIDE SEQUENCE [LARGE SCALE GENOMIC DNA]</scope>
    <source>
        <strain evidence="9 10">17mud1-8</strain>
    </source>
</reference>
<feature type="region of interest" description="G1" evidence="7">
    <location>
        <begin position="10"/>
        <end position="17"/>
    </location>
</feature>
<dbReference type="NCBIfam" id="TIGR00231">
    <property type="entry name" value="small_GTP"/>
    <property type="match status" value="1"/>
</dbReference>
<feature type="binding site" evidence="6">
    <location>
        <begin position="118"/>
        <end position="121"/>
    </location>
    <ligand>
        <name>GTP</name>
        <dbReference type="ChEBI" id="CHEBI:37565"/>
    </ligand>
</feature>
<dbReference type="GO" id="GO:0000028">
    <property type="term" value="P:ribosomal small subunit assembly"/>
    <property type="evidence" value="ECO:0007669"/>
    <property type="project" value="TreeGrafter"/>
</dbReference>
<feature type="region of interest" description="G5" evidence="7">
    <location>
        <begin position="147"/>
        <end position="149"/>
    </location>
</feature>
<dbReference type="PANTHER" id="PTHR42698">
    <property type="entry name" value="GTPASE ERA"/>
    <property type="match status" value="1"/>
</dbReference>
<dbReference type="RefSeq" id="WP_137262967.1">
    <property type="nucleotide sequence ID" value="NZ_SZQL01000014.1"/>
</dbReference>
<dbReference type="Proteomes" id="UP000305848">
    <property type="component" value="Unassembled WGS sequence"/>
</dbReference>
<evidence type="ECO:0000256" key="3">
    <source>
        <dbReference type="ARBA" id="ARBA00022741"/>
    </source>
</evidence>
<dbReference type="NCBIfam" id="TIGR00436">
    <property type="entry name" value="era"/>
    <property type="match status" value="1"/>
</dbReference>
<feature type="binding site" evidence="6">
    <location>
        <begin position="58"/>
        <end position="62"/>
    </location>
    <ligand>
        <name>GTP</name>
        <dbReference type="ChEBI" id="CHEBI:37565"/>
    </ligand>
</feature>
<dbReference type="PROSITE" id="PS51713">
    <property type="entry name" value="G_ERA"/>
    <property type="match status" value="1"/>
</dbReference>
<evidence type="ECO:0000256" key="7">
    <source>
        <dbReference type="PROSITE-ProRule" id="PRU01050"/>
    </source>
</evidence>
<dbReference type="InterPro" id="IPR030388">
    <property type="entry name" value="G_ERA_dom"/>
</dbReference>
<dbReference type="InterPro" id="IPR006073">
    <property type="entry name" value="GTP-bd"/>
</dbReference>
<keyword evidence="6" id="KW-0690">Ribosome biogenesis</keyword>